<reference evidence="1" key="1">
    <citation type="submission" date="2021-04" db="EMBL/GenBank/DDBJ databases">
        <authorList>
            <person name="Hartkoorn R.C."/>
            <person name="Beaudoing E."/>
            <person name="Hot D."/>
        </authorList>
    </citation>
    <scope>NUCLEOTIDE SEQUENCE</scope>
    <source>
        <strain evidence="1">NRRL B-16292</strain>
    </source>
</reference>
<name>A0ABY5VWT4_9ACTN</name>
<sequence length="95" mass="9213">MKVKTAIVAAVAALVVGGGGFAVIRSADNRTAATSQQAGLNGDPAAPGADSVATAFAGALHGDCTAVAATNRLPIGTATTITDSARNQVGQPPRN</sequence>
<evidence type="ECO:0000313" key="1">
    <source>
        <dbReference type="EMBL" id="UWP82238.1"/>
    </source>
</evidence>
<dbReference type="Proteomes" id="UP001059617">
    <property type="component" value="Chromosome"/>
</dbReference>
<accession>A0ABY5VWT4</accession>
<keyword evidence="2" id="KW-1185">Reference proteome</keyword>
<evidence type="ECO:0000313" key="2">
    <source>
        <dbReference type="Proteomes" id="UP001059617"/>
    </source>
</evidence>
<reference evidence="1" key="2">
    <citation type="submission" date="2022-09" db="EMBL/GenBank/DDBJ databases">
        <title>Biosynthetic gene clusters of Dactylosporangioum fulvum.</title>
        <authorList>
            <person name="Caradec T."/>
        </authorList>
    </citation>
    <scope>NUCLEOTIDE SEQUENCE</scope>
    <source>
        <strain evidence="1">NRRL B-16292</strain>
    </source>
</reference>
<gene>
    <name evidence="1" type="ORF">Dfulv_45455</name>
</gene>
<dbReference type="EMBL" id="CP073720">
    <property type="protein sequence ID" value="UWP82238.1"/>
    <property type="molecule type" value="Genomic_DNA"/>
</dbReference>
<dbReference type="RefSeq" id="WP_259860010.1">
    <property type="nucleotide sequence ID" value="NZ_BAAAST010000013.1"/>
</dbReference>
<organism evidence="1 2">
    <name type="scientific">Dactylosporangium fulvum</name>
    <dbReference type="NCBI Taxonomy" id="53359"/>
    <lineage>
        <taxon>Bacteria</taxon>
        <taxon>Bacillati</taxon>
        <taxon>Actinomycetota</taxon>
        <taxon>Actinomycetes</taxon>
        <taxon>Micromonosporales</taxon>
        <taxon>Micromonosporaceae</taxon>
        <taxon>Dactylosporangium</taxon>
    </lineage>
</organism>
<protein>
    <submittedName>
        <fullName evidence="1">Uncharacterized protein</fullName>
    </submittedName>
</protein>
<proteinExistence type="predicted"/>